<protein>
    <recommendedName>
        <fullName evidence="3">S-adenosyl-L-methionine-dependent methyltransferase</fullName>
    </recommendedName>
</protein>
<comment type="caution">
    <text evidence="1">The sequence shown here is derived from an EMBL/GenBank/DDBJ whole genome shotgun (WGS) entry which is preliminary data.</text>
</comment>
<dbReference type="OrthoDB" id="2013972at2759"/>
<dbReference type="Proteomes" id="UP000603453">
    <property type="component" value="Unassembled WGS sequence"/>
</dbReference>
<dbReference type="AlphaFoldDB" id="A0A8H7QLX3"/>
<proteinExistence type="predicted"/>
<gene>
    <name evidence="1" type="ORF">INT47_000769</name>
</gene>
<keyword evidence="2" id="KW-1185">Reference proteome</keyword>
<dbReference type="PANTHER" id="PTHR43591">
    <property type="entry name" value="METHYLTRANSFERASE"/>
    <property type="match status" value="1"/>
</dbReference>
<dbReference type="InterPro" id="IPR029063">
    <property type="entry name" value="SAM-dependent_MTases_sf"/>
</dbReference>
<dbReference type="CDD" id="cd02440">
    <property type="entry name" value="AdoMet_MTases"/>
    <property type="match status" value="1"/>
</dbReference>
<accession>A0A8H7QLX3</accession>
<evidence type="ECO:0000313" key="1">
    <source>
        <dbReference type="EMBL" id="KAG2193981.1"/>
    </source>
</evidence>
<reference evidence="1" key="1">
    <citation type="submission" date="2020-12" db="EMBL/GenBank/DDBJ databases">
        <title>Metabolic potential, ecology and presence of endohyphal bacteria is reflected in genomic diversity of Mucoromycotina.</title>
        <authorList>
            <person name="Muszewska A."/>
            <person name="Okrasinska A."/>
            <person name="Steczkiewicz K."/>
            <person name="Drgas O."/>
            <person name="Orlowska M."/>
            <person name="Perlinska-Lenart U."/>
            <person name="Aleksandrzak-Piekarczyk T."/>
            <person name="Szatraj K."/>
            <person name="Zielenkiewicz U."/>
            <person name="Pilsyk S."/>
            <person name="Malc E."/>
            <person name="Mieczkowski P."/>
            <person name="Kruszewska J.S."/>
            <person name="Biernat P."/>
            <person name="Pawlowska J."/>
        </authorList>
    </citation>
    <scope>NUCLEOTIDE SEQUENCE</scope>
    <source>
        <strain evidence="1">WA0000017839</strain>
    </source>
</reference>
<organism evidence="1 2">
    <name type="scientific">Mucor saturninus</name>
    <dbReference type="NCBI Taxonomy" id="64648"/>
    <lineage>
        <taxon>Eukaryota</taxon>
        <taxon>Fungi</taxon>
        <taxon>Fungi incertae sedis</taxon>
        <taxon>Mucoromycota</taxon>
        <taxon>Mucoromycotina</taxon>
        <taxon>Mucoromycetes</taxon>
        <taxon>Mucorales</taxon>
        <taxon>Mucorineae</taxon>
        <taxon>Mucoraceae</taxon>
        <taxon>Mucor</taxon>
    </lineage>
</organism>
<dbReference type="EMBL" id="JAEPRD010000210">
    <property type="protein sequence ID" value="KAG2193981.1"/>
    <property type="molecule type" value="Genomic_DNA"/>
</dbReference>
<evidence type="ECO:0000313" key="2">
    <source>
        <dbReference type="Proteomes" id="UP000603453"/>
    </source>
</evidence>
<dbReference type="SUPFAM" id="SSF53335">
    <property type="entry name" value="S-adenosyl-L-methionine-dependent methyltransferases"/>
    <property type="match status" value="1"/>
</dbReference>
<name>A0A8H7QLX3_9FUNG</name>
<evidence type="ECO:0008006" key="3">
    <source>
        <dbReference type="Google" id="ProtNLM"/>
    </source>
</evidence>
<sequence length="305" mass="34949">MGKILSKFCTPNGEEITLDDATQVKSSREFHVHTDDTVTYWLPKDDEELNRVMGQHFAIKDLYEGRNILKSVEKSLDFEKGIAILDLGCGPGSWILDMITDYPNCTYEGCDIVNSTNKNITPKQFNWKYGNFLERIDYPDNTFDFIHMRLLLLSVREVDWPIVLKEALRVLKPGGFIQWKEFDLKMTGDGNEAIEKFMNGIHFAMRSRGQDPRIALQSERLLTETNAVKIIEKDYRSIDMTSNTNAAKKFLWDWKETCKSMLPVLGPAIGIEDKVSQEAFLKDIMDGLVTCESYTYMNAVAAQKL</sequence>
<dbReference type="Gene3D" id="3.40.50.150">
    <property type="entry name" value="Vaccinia Virus protein VP39"/>
    <property type="match status" value="1"/>
</dbReference>
<dbReference type="Pfam" id="PF13489">
    <property type="entry name" value="Methyltransf_23"/>
    <property type="match status" value="1"/>
</dbReference>